<evidence type="ECO:0000313" key="2">
    <source>
        <dbReference type="EMBL" id="KFL30940.1"/>
    </source>
</evidence>
<organism evidence="2 3">
    <name type="scientific">Devosia riboflavina</name>
    <dbReference type="NCBI Taxonomy" id="46914"/>
    <lineage>
        <taxon>Bacteria</taxon>
        <taxon>Pseudomonadati</taxon>
        <taxon>Pseudomonadota</taxon>
        <taxon>Alphaproteobacteria</taxon>
        <taxon>Hyphomicrobiales</taxon>
        <taxon>Devosiaceae</taxon>
        <taxon>Devosia</taxon>
    </lineage>
</organism>
<dbReference type="STRING" id="46914.JP75_11285"/>
<comment type="caution">
    <text evidence="2">The sequence shown here is derived from an EMBL/GenBank/DDBJ whole genome shotgun (WGS) entry which is preliminary data.</text>
</comment>
<dbReference type="InterPro" id="IPR025117">
    <property type="entry name" value="DUF4037"/>
</dbReference>
<keyword evidence="3" id="KW-1185">Reference proteome</keyword>
<dbReference type="Pfam" id="PF13228">
    <property type="entry name" value="DUF4037"/>
    <property type="match status" value="1"/>
</dbReference>
<name>A0A087M237_9HYPH</name>
<gene>
    <name evidence="2" type="ORF">JP75_11285</name>
</gene>
<accession>A0A087M237</accession>
<dbReference type="AlphaFoldDB" id="A0A087M237"/>
<evidence type="ECO:0000313" key="3">
    <source>
        <dbReference type="Proteomes" id="UP000028981"/>
    </source>
</evidence>
<dbReference type="OrthoDB" id="3030at2"/>
<dbReference type="EMBL" id="JQGC01000009">
    <property type="protein sequence ID" value="KFL30940.1"/>
    <property type="molecule type" value="Genomic_DNA"/>
</dbReference>
<protein>
    <recommendedName>
        <fullName evidence="1">DUF4037 domain-containing protein</fullName>
    </recommendedName>
</protein>
<feature type="domain" description="DUF4037" evidence="1">
    <location>
        <begin position="138"/>
        <end position="236"/>
    </location>
</feature>
<dbReference type="Proteomes" id="UP000028981">
    <property type="component" value="Unassembled WGS sequence"/>
</dbReference>
<proteinExistence type="predicted"/>
<dbReference type="RefSeq" id="WP_035082696.1">
    <property type="nucleotide sequence ID" value="NZ_JQGC01000009.1"/>
</dbReference>
<sequence>MQGIELSRRFYGDIVAPWLSRAAPDLPHSAALIGYGSELLGFDDETSRDHNWGPRVHIYLDARDFAAHAARLLADFAAVVPKTFLGEPAGWRSRPHPAANGPDAVGAMEHGLEFHTFEGRLQAHTGLRSLENLMPLDWLGLPEQSLLAFTAGAVFRDDGGRLEALRKTLAYFPRDVWLYKIACQWRRIAEEQAFVGRAGQAGDDLGSRVIAARLCRDVMAMGFLLERRYAPYPKWFGTGFSRLPIAKTLIPHLDTALRAEAWQARGEALASAYLALAQWQTSKNIAPFESVVGPYFDRPFLTINTDDAVASAISAIADPALSALPVVGAIDQVSDLTPLLTDPGKTRAVIRQVLGK</sequence>
<reference evidence="2 3" key="1">
    <citation type="submission" date="2014-08" db="EMBL/GenBank/DDBJ databases">
        <authorList>
            <person name="Hassan Y.I."/>
            <person name="Lepp D."/>
            <person name="Zhou T."/>
        </authorList>
    </citation>
    <scope>NUCLEOTIDE SEQUENCE [LARGE SCALE GENOMIC DNA]</scope>
    <source>
        <strain evidence="2 3">IFO13584</strain>
    </source>
</reference>
<evidence type="ECO:0000259" key="1">
    <source>
        <dbReference type="Pfam" id="PF13228"/>
    </source>
</evidence>